<evidence type="ECO:0000313" key="3">
    <source>
        <dbReference type="Proteomes" id="UP001187192"/>
    </source>
</evidence>
<reference evidence="2" key="1">
    <citation type="submission" date="2023-07" db="EMBL/GenBank/DDBJ databases">
        <title>draft genome sequence of fig (Ficus carica).</title>
        <authorList>
            <person name="Takahashi T."/>
            <person name="Nishimura K."/>
        </authorList>
    </citation>
    <scope>NUCLEOTIDE SEQUENCE</scope>
</reference>
<feature type="region of interest" description="Disordered" evidence="1">
    <location>
        <begin position="1"/>
        <end position="22"/>
    </location>
</feature>
<evidence type="ECO:0000313" key="2">
    <source>
        <dbReference type="EMBL" id="GMN22908.1"/>
    </source>
</evidence>
<sequence>VEPNQPIKEKKKKSIAAPPEGAAGLQSATALVWEPQFPGVKYIAPQRGEGAPRRYDLDN</sequence>
<gene>
    <name evidence="2" type="ORF">TIFTF001_045730</name>
</gene>
<comment type="caution">
    <text evidence="2">The sequence shown here is derived from an EMBL/GenBank/DDBJ whole genome shotgun (WGS) entry which is preliminary data.</text>
</comment>
<accession>A0AA87YTS6</accession>
<protein>
    <submittedName>
        <fullName evidence="2">Uncharacterized protein</fullName>
    </submittedName>
</protein>
<proteinExistence type="predicted"/>
<name>A0AA87YTS6_FICCA</name>
<dbReference type="Proteomes" id="UP001187192">
    <property type="component" value="Unassembled WGS sequence"/>
</dbReference>
<dbReference type="AlphaFoldDB" id="A0AA87YTS6"/>
<dbReference type="EMBL" id="BTGU01004163">
    <property type="protein sequence ID" value="GMN22908.1"/>
    <property type="molecule type" value="Genomic_DNA"/>
</dbReference>
<feature type="non-terminal residue" evidence="2">
    <location>
        <position position="1"/>
    </location>
</feature>
<keyword evidence="3" id="KW-1185">Reference proteome</keyword>
<evidence type="ECO:0000256" key="1">
    <source>
        <dbReference type="SAM" id="MobiDB-lite"/>
    </source>
</evidence>
<organism evidence="2 3">
    <name type="scientific">Ficus carica</name>
    <name type="common">Common fig</name>
    <dbReference type="NCBI Taxonomy" id="3494"/>
    <lineage>
        <taxon>Eukaryota</taxon>
        <taxon>Viridiplantae</taxon>
        <taxon>Streptophyta</taxon>
        <taxon>Embryophyta</taxon>
        <taxon>Tracheophyta</taxon>
        <taxon>Spermatophyta</taxon>
        <taxon>Magnoliopsida</taxon>
        <taxon>eudicotyledons</taxon>
        <taxon>Gunneridae</taxon>
        <taxon>Pentapetalae</taxon>
        <taxon>rosids</taxon>
        <taxon>fabids</taxon>
        <taxon>Rosales</taxon>
        <taxon>Moraceae</taxon>
        <taxon>Ficeae</taxon>
        <taxon>Ficus</taxon>
    </lineage>
</organism>